<dbReference type="VEuPathDB" id="FungiDB:PC110_g883"/>
<dbReference type="Proteomes" id="UP000251314">
    <property type="component" value="Unassembled WGS sequence"/>
</dbReference>
<evidence type="ECO:0000256" key="1">
    <source>
        <dbReference type="SAM" id="MobiDB-lite"/>
    </source>
</evidence>
<organism evidence="8 9">
    <name type="scientific">Phytophthora cactorum</name>
    <dbReference type="NCBI Taxonomy" id="29920"/>
    <lineage>
        <taxon>Eukaryota</taxon>
        <taxon>Sar</taxon>
        <taxon>Stramenopiles</taxon>
        <taxon>Oomycota</taxon>
        <taxon>Peronosporomycetes</taxon>
        <taxon>Peronosporales</taxon>
        <taxon>Peronosporaceae</taxon>
        <taxon>Phytophthora</taxon>
    </lineage>
</organism>
<protein>
    <submittedName>
        <fullName evidence="8">Uncharacterized protein</fullName>
    </submittedName>
</protein>
<evidence type="ECO:0000313" key="3">
    <source>
        <dbReference type="EMBL" id="KAG2931306.1"/>
    </source>
</evidence>
<dbReference type="STRING" id="29920.A0A329T2N1"/>
<reference evidence="8 9" key="1">
    <citation type="submission" date="2018-01" db="EMBL/GenBank/DDBJ databases">
        <title>Draft genome of the strawberry crown rot pathogen Phytophthora cactorum.</title>
        <authorList>
            <person name="Armitage A.D."/>
            <person name="Lysoe E."/>
            <person name="Nellist C.F."/>
            <person name="Harrison R.J."/>
            <person name="Brurberg M.B."/>
        </authorList>
    </citation>
    <scope>NUCLEOTIDE SEQUENCE [LARGE SCALE GENOMIC DNA]</scope>
    <source>
        <strain evidence="8 9">10300</strain>
    </source>
</reference>
<accession>A0A329T2N1</accession>
<dbReference type="Proteomes" id="UP000736787">
    <property type="component" value="Unassembled WGS sequence"/>
</dbReference>
<evidence type="ECO:0000313" key="9">
    <source>
        <dbReference type="Proteomes" id="UP000251314"/>
    </source>
</evidence>
<dbReference type="OrthoDB" id="122384at2759"/>
<dbReference type="EMBL" id="RCML01000127">
    <property type="protein sequence ID" value="KAG2989801.1"/>
    <property type="molecule type" value="Genomic_DNA"/>
</dbReference>
<sequence length="308" mass="33921">MGKSDLNVTVEQKQEFASLEKVLNQTADDAARCLKLLKKNLSDYDSRHGNHFINTATSYMRSDMRTAKDTADELKRVAHEINKCPQPSESEIHTARNVMGATAKAMEVLNTTARNYDQKKGRSKGVKGAVDNALGLNDKEKHEKEGGFFGKDKEKESKGTGLFDKDKDDKHTGLFGNEDKHKDANTGFFSKSAQDRGNEDNDVIIVGKSDRHRHDENRGGVFSESGTVEALVKSTLRENFNLSALSHQITTTETSLSSSSFLSPSSPSTPGFIERAKEAVLEVKDKLTGDKSSPTSENNRARTHTVTP</sequence>
<feature type="region of interest" description="Disordered" evidence="1">
    <location>
        <begin position="284"/>
        <end position="308"/>
    </location>
</feature>
<dbReference type="Proteomes" id="UP000760860">
    <property type="component" value="Unassembled WGS sequence"/>
</dbReference>
<evidence type="ECO:0000313" key="8">
    <source>
        <dbReference type="EMBL" id="RAW42991.1"/>
    </source>
</evidence>
<proteinExistence type="predicted"/>
<evidence type="ECO:0000313" key="4">
    <source>
        <dbReference type="EMBL" id="KAG2947489.1"/>
    </source>
</evidence>
<dbReference type="Proteomes" id="UP000697107">
    <property type="component" value="Unassembled WGS sequence"/>
</dbReference>
<feature type="compositionally biased region" description="Polar residues" evidence="1">
    <location>
        <begin position="290"/>
        <end position="308"/>
    </location>
</feature>
<comment type="caution">
    <text evidence="8">The sequence shown here is derived from an EMBL/GenBank/DDBJ whole genome shotgun (WGS) entry which is preliminary data.</text>
</comment>
<dbReference type="EMBL" id="RCMV01000005">
    <property type="protein sequence ID" value="KAG3229122.1"/>
    <property type="molecule type" value="Genomic_DNA"/>
</dbReference>
<dbReference type="Proteomes" id="UP000735874">
    <property type="component" value="Unassembled WGS sequence"/>
</dbReference>
<dbReference type="AlphaFoldDB" id="A0A329T2N1"/>
<evidence type="ECO:0000313" key="7">
    <source>
        <dbReference type="EMBL" id="KAG3229122.1"/>
    </source>
</evidence>
<evidence type="ECO:0000313" key="6">
    <source>
        <dbReference type="EMBL" id="KAG3229094.1"/>
    </source>
</evidence>
<dbReference type="EMBL" id="RCMK01000131">
    <property type="protein sequence ID" value="KAG2947489.1"/>
    <property type="molecule type" value="Genomic_DNA"/>
</dbReference>
<keyword evidence="9" id="KW-1185">Reference proteome</keyword>
<reference evidence="2" key="2">
    <citation type="submission" date="2018-10" db="EMBL/GenBank/DDBJ databases">
        <title>Effector identification in a new, highly contiguous assembly of the strawberry crown rot pathogen Phytophthora cactorum.</title>
        <authorList>
            <person name="Armitage A.D."/>
            <person name="Nellist C.F."/>
            <person name="Bates H."/>
            <person name="Vickerstaff R.J."/>
            <person name="Harrison R.J."/>
        </authorList>
    </citation>
    <scope>NUCLEOTIDE SEQUENCE</scope>
    <source>
        <strain evidence="2">15-7</strain>
        <strain evidence="3">4032</strain>
        <strain evidence="4">4040</strain>
        <strain evidence="5">P415</strain>
        <strain evidence="6">P421</strain>
    </source>
</reference>
<dbReference type="EMBL" id="RCMG01000116">
    <property type="protein sequence ID" value="KAG2862909.1"/>
    <property type="molecule type" value="Genomic_DNA"/>
</dbReference>
<dbReference type="EMBL" id="RCMI01000134">
    <property type="protein sequence ID" value="KAG2931306.1"/>
    <property type="molecule type" value="Genomic_DNA"/>
</dbReference>
<evidence type="ECO:0000313" key="5">
    <source>
        <dbReference type="EMBL" id="KAG2989801.1"/>
    </source>
</evidence>
<feature type="compositionally biased region" description="Basic and acidic residues" evidence="1">
    <location>
        <begin position="137"/>
        <end position="184"/>
    </location>
</feature>
<feature type="region of interest" description="Disordered" evidence="1">
    <location>
        <begin position="136"/>
        <end position="200"/>
    </location>
</feature>
<evidence type="ECO:0000313" key="2">
    <source>
        <dbReference type="EMBL" id="KAG2862909.1"/>
    </source>
</evidence>
<dbReference type="EMBL" id="RCMV01000005">
    <property type="protein sequence ID" value="KAG3229094.1"/>
    <property type="molecule type" value="Genomic_DNA"/>
</dbReference>
<gene>
    <name evidence="8" type="ORF">PC110_g883</name>
    <name evidence="2" type="ORF">PC113_g5864</name>
    <name evidence="3" type="ORF">PC115_g6166</name>
    <name evidence="4" type="ORF">PC117_g6749</name>
    <name evidence="5" type="ORF">PC118_g5958</name>
    <name evidence="7" type="ORF">PC129_g388</name>
    <name evidence="6" type="ORF">PC129_g397</name>
</gene>
<dbReference type="EMBL" id="MJFZ01000009">
    <property type="protein sequence ID" value="RAW42991.1"/>
    <property type="molecule type" value="Genomic_DNA"/>
</dbReference>
<name>A0A329T2N1_9STRA</name>
<dbReference type="Proteomes" id="UP000774804">
    <property type="component" value="Unassembled WGS sequence"/>
</dbReference>